<dbReference type="Proteomes" id="UP000790787">
    <property type="component" value="Chromosome 20"/>
</dbReference>
<keyword evidence="1" id="KW-1185">Reference proteome</keyword>
<reference evidence="1" key="1">
    <citation type="journal article" date="2014" name="Nat. Commun.">
        <title>The tobacco genome sequence and its comparison with those of tomato and potato.</title>
        <authorList>
            <person name="Sierro N."/>
            <person name="Battey J.N."/>
            <person name="Ouadi S."/>
            <person name="Bakaher N."/>
            <person name="Bovet L."/>
            <person name="Willig A."/>
            <person name="Goepfert S."/>
            <person name="Peitsch M.C."/>
            <person name="Ivanov N.V."/>
        </authorList>
    </citation>
    <scope>NUCLEOTIDE SEQUENCE [LARGE SCALE GENOMIC DNA]</scope>
</reference>
<accession>A0AC58TG40</accession>
<evidence type="ECO:0000313" key="2">
    <source>
        <dbReference type="RefSeq" id="XP_075096152.1"/>
    </source>
</evidence>
<sequence>MLLMKPKPKTKITQVHYSISGFRKIANIIHHIMIIIIASFLFISLLILLFWILKKLWSPIRVQFLMRSQGIQGPTYKFLHGNTKEIVEMRKDSITKSMNHLSHDIFPRILPHVFSWKNVYGANFLYCYGLQPELVVTEPQLLKEILSNRNNNFPKIDLEGFSKKLLGDGVSSSKGEKWTKMRILANHVFHGESLKSMVPMMIMSCETMLEKWKMHEEKEIEVFEEFRILTSEIISRTAFGSSYLEGKNIFQMLMKLALLVSRNAHKIRFPGINQIWKSRDEIESEKLEQGIRDSITRIIKKRQQEIFGQEHNFGSDFLGKLLEAYQDYNEKPISVEDIVDECKTFYFAGHETTTSLLGWTILLLATNKNWQEKARKEVLESFGKNVPTADGLSRLKIMNMIIEESLRLYPPVPFIKRKVNKKVQLGKLTLPPQMQLYISPLAVQHDPKIWGEDVHIFKPERFAEGVVKATNNNPVAFLPFGYGPRTCLGLNFAMIESKVTLSMILQRYMFTVSPSYVHSPVQLFMLRPQHGVKIILHKI</sequence>
<protein>
    <submittedName>
        <fullName evidence="2">Cytochrome P450 CYP749A22-like</fullName>
    </submittedName>
</protein>
<gene>
    <name evidence="2" type="primary">LOC107784003</name>
</gene>
<dbReference type="RefSeq" id="XP_075096152.1">
    <property type="nucleotide sequence ID" value="XM_075240051.1"/>
</dbReference>
<organism evidence="1 2">
    <name type="scientific">Nicotiana tabacum</name>
    <name type="common">Common tobacco</name>
    <dbReference type="NCBI Taxonomy" id="4097"/>
    <lineage>
        <taxon>Eukaryota</taxon>
        <taxon>Viridiplantae</taxon>
        <taxon>Streptophyta</taxon>
        <taxon>Embryophyta</taxon>
        <taxon>Tracheophyta</taxon>
        <taxon>Spermatophyta</taxon>
        <taxon>Magnoliopsida</taxon>
        <taxon>eudicotyledons</taxon>
        <taxon>Gunneridae</taxon>
        <taxon>Pentapetalae</taxon>
        <taxon>asterids</taxon>
        <taxon>lamiids</taxon>
        <taxon>Solanales</taxon>
        <taxon>Solanaceae</taxon>
        <taxon>Nicotianoideae</taxon>
        <taxon>Nicotianeae</taxon>
        <taxon>Nicotiana</taxon>
    </lineage>
</organism>
<evidence type="ECO:0000313" key="1">
    <source>
        <dbReference type="Proteomes" id="UP000790787"/>
    </source>
</evidence>
<proteinExistence type="predicted"/>
<name>A0AC58TG40_TOBAC</name>
<reference evidence="2" key="2">
    <citation type="submission" date="2025-08" db="UniProtKB">
        <authorList>
            <consortium name="RefSeq"/>
        </authorList>
    </citation>
    <scope>IDENTIFICATION</scope>
    <source>
        <tissue evidence="2">Leaf</tissue>
    </source>
</reference>